<evidence type="ECO:0000256" key="10">
    <source>
        <dbReference type="ARBA" id="ARBA00050888"/>
    </source>
</evidence>
<keyword evidence="3" id="KW-0028">Amino-acid biosynthesis</keyword>
<evidence type="ECO:0000256" key="4">
    <source>
        <dbReference type="ARBA" id="ARBA00022670"/>
    </source>
</evidence>
<evidence type="ECO:0000313" key="18">
    <source>
        <dbReference type="Proteomes" id="UP000268652"/>
    </source>
</evidence>
<keyword evidence="4" id="KW-0645">Protease</keyword>
<gene>
    <name evidence="17" type="ORF">D7318_17565</name>
    <name evidence="16" type="ORF">D7319_17355</name>
</gene>
<dbReference type="EC" id="3.13.1.6" evidence="12"/>
<organism evidence="16 19">
    <name type="scientific">Streptomyces radicis</name>
    <dbReference type="NCBI Taxonomy" id="1750517"/>
    <lineage>
        <taxon>Bacteria</taxon>
        <taxon>Bacillati</taxon>
        <taxon>Actinomycetota</taxon>
        <taxon>Actinomycetes</taxon>
        <taxon>Kitasatosporales</taxon>
        <taxon>Streptomycetaceae</taxon>
        <taxon>Streptomyces</taxon>
    </lineage>
</organism>
<dbReference type="Gene3D" id="3.40.140.10">
    <property type="entry name" value="Cytidine Deaminase, domain 2"/>
    <property type="match status" value="1"/>
</dbReference>
<keyword evidence="9" id="KW-0198">Cysteine biosynthesis</keyword>
<evidence type="ECO:0000256" key="14">
    <source>
        <dbReference type="ARBA" id="ARBA00080107"/>
    </source>
</evidence>
<evidence type="ECO:0000256" key="3">
    <source>
        <dbReference type="ARBA" id="ARBA00022605"/>
    </source>
</evidence>
<keyword evidence="6" id="KW-0378">Hydrolase</keyword>
<dbReference type="Pfam" id="PF14464">
    <property type="entry name" value="Prok-JAB"/>
    <property type="match status" value="1"/>
</dbReference>
<evidence type="ECO:0000256" key="7">
    <source>
        <dbReference type="ARBA" id="ARBA00022833"/>
    </source>
</evidence>
<feature type="domain" description="MPN" evidence="15">
    <location>
        <begin position="2"/>
        <end position="126"/>
    </location>
</feature>
<evidence type="ECO:0000256" key="8">
    <source>
        <dbReference type="ARBA" id="ARBA00023049"/>
    </source>
</evidence>
<keyword evidence="8" id="KW-0482">Metalloprotease</keyword>
<dbReference type="OrthoDB" id="3196553at2"/>
<dbReference type="GO" id="GO:0019344">
    <property type="term" value="P:cysteine biosynthetic process"/>
    <property type="evidence" value="ECO:0007669"/>
    <property type="project" value="UniProtKB-KW"/>
</dbReference>
<evidence type="ECO:0000256" key="5">
    <source>
        <dbReference type="ARBA" id="ARBA00022723"/>
    </source>
</evidence>
<comment type="pathway">
    <text evidence="1">Amino-acid biosynthesis; L-cysteine biosynthesis.</text>
</comment>
<reference evidence="18 19" key="1">
    <citation type="submission" date="2018-09" db="EMBL/GenBank/DDBJ databases">
        <title>Streptomyces sp. nov. DS1-2, an endophytic actinomycete isolated from roots of Dendrobium scabrilingue.</title>
        <authorList>
            <person name="Kuncharoen N."/>
            <person name="Kudo T."/>
            <person name="Ohkuma M."/>
            <person name="Yuki M."/>
            <person name="Tanasupawat S."/>
        </authorList>
    </citation>
    <scope>NUCLEOTIDE SEQUENCE [LARGE SCALE GENOMIC DNA]</scope>
    <source>
        <strain evidence="16 19">AZ1-7</strain>
        <strain evidence="17 18">DS1-2</strain>
    </source>
</reference>
<evidence type="ECO:0000256" key="11">
    <source>
        <dbReference type="ARBA" id="ARBA00054554"/>
    </source>
</evidence>
<evidence type="ECO:0000256" key="9">
    <source>
        <dbReference type="ARBA" id="ARBA00023192"/>
    </source>
</evidence>
<evidence type="ECO:0000256" key="6">
    <source>
        <dbReference type="ARBA" id="ARBA00022801"/>
    </source>
</evidence>
<dbReference type="InterPro" id="IPR051929">
    <property type="entry name" value="VirAsm_ModProt"/>
</dbReference>
<dbReference type="GO" id="GO:0008235">
    <property type="term" value="F:metalloexopeptidase activity"/>
    <property type="evidence" value="ECO:0007669"/>
    <property type="project" value="TreeGrafter"/>
</dbReference>
<dbReference type="InterPro" id="IPR000555">
    <property type="entry name" value="JAMM/MPN+_dom"/>
</dbReference>
<dbReference type="CDD" id="cd08070">
    <property type="entry name" value="MPN_like"/>
    <property type="match status" value="1"/>
</dbReference>
<dbReference type="InterPro" id="IPR028090">
    <property type="entry name" value="JAB_dom_prok"/>
</dbReference>
<evidence type="ECO:0000256" key="1">
    <source>
        <dbReference type="ARBA" id="ARBA00004895"/>
    </source>
</evidence>
<evidence type="ECO:0000256" key="13">
    <source>
        <dbReference type="ARBA" id="ARBA00071965"/>
    </source>
</evidence>
<name>A0A3A9W3K9_9ACTN</name>
<dbReference type="GO" id="GO:0006508">
    <property type="term" value="P:proteolysis"/>
    <property type="evidence" value="ECO:0007669"/>
    <property type="project" value="UniProtKB-KW"/>
</dbReference>
<dbReference type="SMART" id="SM00232">
    <property type="entry name" value="JAB_MPN"/>
    <property type="match status" value="1"/>
</dbReference>
<keyword evidence="5" id="KW-0479">Metal-binding</keyword>
<evidence type="ECO:0000256" key="12">
    <source>
        <dbReference type="ARBA" id="ARBA00066462"/>
    </source>
</evidence>
<dbReference type="FunFam" id="3.40.140.10:FF:000048">
    <property type="entry name" value="CysO-cysteine peptidase"/>
    <property type="match status" value="1"/>
</dbReference>
<keyword evidence="7" id="KW-0862">Zinc</keyword>
<dbReference type="SUPFAM" id="SSF102712">
    <property type="entry name" value="JAB1/MPN domain"/>
    <property type="match status" value="1"/>
</dbReference>
<dbReference type="Proteomes" id="UP000275024">
    <property type="component" value="Unassembled WGS sequence"/>
</dbReference>
<dbReference type="PANTHER" id="PTHR34858">
    <property type="entry name" value="CYSO-CYSTEINE PEPTIDASE"/>
    <property type="match status" value="1"/>
</dbReference>
<evidence type="ECO:0000259" key="15">
    <source>
        <dbReference type="PROSITE" id="PS50249"/>
    </source>
</evidence>
<dbReference type="AlphaFoldDB" id="A0A3A9W3K9"/>
<comment type="catalytic activity">
    <reaction evidence="10">
        <text>[CysO sulfur-carrier protein]-Gly-NH-CH2-C(O)-S-L-Cys + H2O = [CysO sulfur-carrier protein]-C-terminal Gly-Gly + L-cysteine + H(+)</text>
        <dbReference type="Rhea" id="RHEA:48732"/>
        <dbReference type="Rhea" id="RHEA-COMP:12207"/>
        <dbReference type="Rhea" id="RHEA-COMP:12212"/>
        <dbReference type="ChEBI" id="CHEBI:15377"/>
        <dbReference type="ChEBI" id="CHEBI:15378"/>
        <dbReference type="ChEBI" id="CHEBI:35235"/>
        <dbReference type="ChEBI" id="CHEBI:90778"/>
        <dbReference type="ChEBI" id="CHEBI:90783"/>
        <dbReference type="EC" id="3.13.1.6"/>
    </reaction>
</comment>
<evidence type="ECO:0000313" key="19">
    <source>
        <dbReference type="Proteomes" id="UP000275024"/>
    </source>
</evidence>
<dbReference type="RefSeq" id="WP_120698059.1">
    <property type="nucleotide sequence ID" value="NZ_RBDX01000013.1"/>
</dbReference>
<dbReference type="Proteomes" id="UP000268652">
    <property type="component" value="Unassembled WGS sequence"/>
</dbReference>
<dbReference type="PANTHER" id="PTHR34858:SF1">
    <property type="entry name" value="CYSO-CYSTEINE PEPTIDASE"/>
    <property type="match status" value="1"/>
</dbReference>
<dbReference type="InterPro" id="IPR037518">
    <property type="entry name" value="MPN"/>
</dbReference>
<dbReference type="EMBL" id="RBDX01000013">
    <property type="protein sequence ID" value="RKN07841.1"/>
    <property type="molecule type" value="Genomic_DNA"/>
</dbReference>
<keyword evidence="18" id="KW-1185">Reference proteome</keyword>
<protein>
    <recommendedName>
        <fullName evidence="13">CysO-cysteine peptidase</fullName>
        <ecNumber evidence="12">3.13.1.6</ecNumber>
    </recommendedName>
    <alternativeName>
        <fullName evidence="14">Metallocarboxypeptidase Mec</fullName>
    </alternativeName>
</protein>
<dbReference type="GO" id="GO:0008270">
    <property type="term" value="F:zinc ion binding"/>
    <property type="evidence" value="ECO:0007669"/>
    <property type="project" value="TreeGrafter"/>
</dbReference>
<evidence type="ECO:0000313" key="17">
    <source>
        <dbReference type="EMBL" id="RKN20705.1"/>
    </source>
</evidence>
<proteinExistence type="inferred from homology"/>
<evidence type="ECO:0000313" key="16">
    <source>
        <dbReference type="EMBL" id="RKN07841.1"/>
    </source>
</evidence>
<accession>A0A3A9W3K9</accession>
<comment type="similarity">
    <text evidence="2">Belongs to the peptidase M67A family.</text>
</comment>
<dbReference type="EMBL" id="RBDY01000012">
    <property type="protein sequence ID" value="RKN20705.1"/>
    <property type="molecule type" value="Genomic_DNA"/>
</dbReference>
<evidence type="ECO:0000256" key="2">
    <source>
        <dbReference type="ARBA" id="ARBA00008568"/>
    </source>
</evidence>
<comment type="caution">
    <text evidence="16">The sequence shown here is derived from an EMBL/GenBank/DDBJ whole genome shotgun (WGS) entry which is preliminary data.</text>
</comment>
<comment type="function">
    <text evidence="11">Protease that hydrolyzes the covalent CysO-cysteine adduct synthesized by CysM to release L-cysteine and regenerate CysO.</text>
</comment>
<dbReference type="PROSITE" id="PS50249">
    <property type="entry name" value="MPN"/>
    <property type="match status" value="1"/>
</dbReference>
<sequence length="139" mass="15356">MLTLSNALRDQIVAHARADHPDEACGVIAGPAGSDRPERFIPMLNAARSPTFYEFDSGDLLRLYKEMDARDEEPVVIYHSHTATEAYPSRTDVSYANEPNAHYVLVSTAESGNGEGPVSFRSFRIVAGEITEEEVRFVP</sequence>